<dbReference type="GO" id="GO:0006364">
    <property type="term" value="P:rRNA processing"/>
    <property type="evidence" value="ECO:0007669"/>
    <property type="project" value="UniProtKB-KW"/>
</dbReference>
<comment type="subunit">
    <text evidence="7">Interacts with uS11. Not a structural component of 40S pre-ribosomes, but transiently interacts with them by binding to uS11.</text>
</comment>
<dbReference type="GO" id="GO:0042274">
    <property type="term" value="P:ribosomal small subunit biogenesis"/>
    <property type="evidence" value="ECO:0007669"/>
    <property type="project" value="UniProtKB-UniRule"/>
</dbReference>
<dbReference type="EMBL" id="DTBJ01000013">
    <property type="protein sequence ID" value="HGM58160.1"/>
    <property type="molecule type" value="Genomic_DNA"/>
</dbReference>
<reference evidence="8" key="1">
    <citation type="journal article" date="2020" name="mSystems">
        <title>Genome- and Community-Level Interaction Insights into Carbon Utilization and Element Cycling Functions of Hydrothermarchaeota in Hydrothermal Sediment.</title>
        <authorList>
            <person name="Zhou Z."/>
            <person name="Liu Y."/>
            <person name="Xu W."/>
            <person name="Pan J."/>
            <person name="Luo Z.H."/>
            <person name="Li M."/>
        </authorList>
    </citation>
    <scope>NUCLEOTIDE SEQUENCE [LARGE SCALE GENOMIC DNA]</scope>
    <source>
        <strain evidence="9">SpSt-622</strain>
        <strain evidence="8">SpSt-642</strain>
    </source>
</reference>
<comment type="catalytic activity">
    <reaction evidence="7">
        <text>ATP + H2O = ADP + phosphate + H(+)</text>
        <dbReference type="Rhea" id="RHEA:13065"/>
        <dbReference type="ChEBI" id="CHEBI:15377"/>
        <dbReference type="ChEBI" id="CHEBI:15378"/>
        <dbReference type="ChEBI" id="CHEBI:30616"/>
        <dbReference type="ChEBI" id="CHEBI:43474"/>
        <dbReference type="ChEBI" id="CHEBI:456216"/>
    </reaction>
</comment>
<evidence type="ECO:0000256" key="3">
    <source>
        <dbReference type="ARBA" id="ARBA00022679"/>
    </source>
</evidence>
<keyword evidence="4 7" id="KW-0547">Nucleotide-binding</keyword>
<dbReference type="EC" id="2.7.4.3" evidence="7"/>
<keyword evidence="6 7" id="KW-0067">ATP-binding</keyword>
<evidence type="ECO:0000313" key="9">
    <source>
        <dbReference type="EMBL" id="HGU64711.1"/>
    </source>
</evidence>
<feature type="binding site" evidence="7">
    <location>
        <position position="13"/>
    </location>
    <ligand>
        <name>ATP</name>
        <dbReference type="ChEBI" id="CHEBI:30616"/>
    </ligand>
</feature>
<dbReference type="InterPro" id="IPR027417">
    <property type="entry name" value="P-loop_NTPase"/>
</dbReference>
<organism evidence="8">
    <name type="scientific">Staphylothermus marinus</name>
    <dbReference type="NCBI Taxonomy" id="2280"/>
    <lineage>
        <taxon>Archaea</taxon>
        <taxon>Thermoproteota</taxon>
        <taxon>Thermoprotei</taxon>
        <taxon>Desulfurococcales</taxon>
        <taxon>Desulfurococcaceae</taxon>
        <taxon>Staphylothermus</taxon>
    </lineage>
</organism>
<dbReference type="GO" id="GO:0004017">
    <property type="term" value="F:AMP kinase activity"/>
    <property type="evidence" value="ECO:0007669"/>
    <property type="project" value="UniProtKB-UniRule"/>
</dbReference>
<comment type="function">
    <text evidence="7">Broad-specificity nucleoside monophosphate (NMP) kinase that catalyzes the reversible transfer of the terminal phosphate group between nucleoside triphosphates and monophosphates. Has also ATPase activity. Involved in the late maturation steps of the 30S ribosomal particles, specifically 16S rRNA maturation. While NMP activity is not required for ribosome maturation, ATPase activity is. Associates transiently with small ribosomal subunit protein uS11. ATP hydrolysis breaks the interaction with uS11. May temporarily remove uS11 from the ribosome to enable a conformational change of the ribosomal RNA that is needed for the final maturation step of the small ribosomal subunit.</text>
</comment>
<keyword evidence="5 7" id="KW-0418">Kinase</keyword>
<evidence type="ECO:0000256" key="4">
    <source>
        <dbReference type="ARBA" id="ARBA00022741"/>
    </source>
</evidence>
<feature type="region of interest" description="LID" evidence="7">
    <location>
        <begin position="109"/>
        <end position="119"/>
    </location>
</feature>
<feature type="binding site" evidence="7">
    <location>
        <position position="110"/>
    </location>
    <ligand>
        <name>ATP</name>
        <dbReference type="ChEBI" id="CHEBI:30616"/>
    </ligand>
</feature>
<evidence type="ECO:0000313" key="8">
    <source>
        <dbReference type="EMBL" id="HGM58160.1"/>
    </source>
</evidence>
<protein>
    <recommendedName>
        <fullName evidence="7">Putative adenylate kinase</fullName>
        <shortName evidence="7">AK</shortName>
        <ecNumber evidence="7">2.7.4.3</ecNumber>
    </recommendedName>
    <alternativeName>
        <fullName evidence="7">ATP-AMP transphosphorylase</fullName>
    </alternativeName>
</protein>
<feature type="binding site" evidence="7">
    <location>
        <position position="18"/>
    </location>
    <ligand>
        <name>ATP</name>
        <dbReference type="ChEBI" id="CHEBI:30616"/>
    </ligand>
</feature>
<dbReference type="PANTHER" id="PTHR12595:SF0">
    <property type="entry name" value="ADENYLATE KINASE ISOENZYME 6"/>
    <property type="match status" value="1"/>
</dbReference>
<dbReference type="InterPro" id="IPR020618">
    <property type="entry name" value="Adenyl_kinase_AK6"/>
</dbReference>
<accession>A0A7C4D6C6</accession>
<dbReference type="AlphaFoldDB" id="A0A7C4D6C6"/>
<evidence type="ECO:0000256" key="2">
    <source>
        <dbReference type="ARBA" id="ARBA00022552"/>
    </source>
</evidence>
<dbReference type="Gene3D" id="3.40.50.300">
    <property type="entry name" value="P-loop containing nucleotide triphosphate hydrolases"/>
    <property type="match status" value="1"/>
</dbReference>
<gene>
    <name evidence="9" type="ORF">ENT92_00645</name>
    <name evidence="8" type="ORF">ENU14_01005</name>
</gene>
<evidence type="ECO:0000256" key="6">
    <source>
        <dbReference type="ARBA" id="ARBA00022840"/>
    </source>
</evidence>
<feature type="binding site" evidence="7">
    <location>
        <position position="15"/>
    </location>
    <ligand>
        <name>ATP</name>
        <dbReference type="ChEBI" id="CHEBI:30616"/>
    </ligand>
</feature>
<dbReference type="HAMAP" id="MF_00039">
    <property type="entry name" value="Adenylate_kinase_AK6"/>
    <property type="match status" value="1"/>
</dbReference>
<dbReference type="PANTHER" id="PTHR12595">
    <property type="entry name" value="POS9-ACTIVATING FACTOR FAP7-RELATED"/>
    <property type="match status" value="1"/>
</dbReference>
<feature type="binding site" evidence="7">
    <location>
        <position position="16"/>
    </location>
    <ligand>
        <name>ATP</name>
        <dbReference type="ChEBI" id="CHEBI:30616"/>
    </ligand>
</feature>
<evidence type="ECO:0000256" key="1">
    <source>
        <dbReference type="ARBA" id="ARBA00022517"/>
    </source>
</evidence>
<comment type="caution">
    <text evidence="7">Lacks conserved residue(s) required for the propagation of feature annotation.</text>
</comment>
<evidence type="ECO:0000256" key="7">
    <source>
        <dbReference type="HAMAP-Rule" id="MF_00039"/>
    </source>
</evidence>
<comment type="catalytic activity">
    <reaction evidence="7">
        <text>AMP + ATP = 2 ADP</text>
        <dbReference type="Rhea" id="RHEA:12973"/>
        <dbReference type="ChEBI" id="CHEBI:30616"/>
        <dbReference type="ChEBI" id="CHEBI:456215"/>
        <dbReference type="ChEBI" id="CHEBI:456216"/>
        <dbReference type="EC" id="2.7.4.3"/>
    </reaction>
</comment>
<sequence length="191" mass="22031">MNRKVIVIAGTPGVGKTSVSERLASVFGYRYVNLSKLAIEKNLLSHYDEDRQTYVIDETSLVNEVLRIINEYKYVVIDTHYPEILPPDIVDLVIVLRLNPFILENKLRERGWSGRKVNENVMAEILSIVTVNAIERFGENKVFEIDVTGRTVDEIIEIIIDIVENKCKHTPGQIIDWLTVLKPEEITRYEY</sequence>
<dbReference type="GO" id="GO:0016887">
    <property type="term" value="F:ATP hydrolysis activity"/>
    <property type="evidence" value="ECO:0007669"/>
    <property type="project" value="InterPro"/>
</dbReference>
<evidence type="ECO:0000256" key="5">
    <source>
        <dbReference type="ARBA" id="ARBA00022777"/>
    </source>
</evidence>
<keyword evidence="1 7" id="KW-0690">Ribosome biogenesis</keyword>
<name>A0A7C4D6C6_STAMA</name>
<dbReference type="Pfam" id="PF13238">
    <property type="entry name" value="AAA_18"/>
    <property type="match status" value="1"/>
</dbReference>
<feature type="binding site" evidence="7">
    <location>
        <position position="17"/>
    </location>
    <ligand>
        <name>ATP</name>
        <dbReference type="ChEBI" id="CHEBI:30616"/>
    </ligand>
</feature>
<dbReference type="EMBL" id="DTAN01000026">
    <property type="protein sequence ID" value="HGU64711.1"/>
    <property type="molecule type" value="Genomic_DNA"/>
</dbReference>
<dbReference type="SUPFAM" id="SSF52540">
    <property type="entry name" value="P-loop containing nucleoside triphosphate hydrolases"/>
    <property type="match status" value="1"/>
</dbReference>
<keyword evidence="2 7" id="KW-0698">rRNA processing</keyword>
<comment type="caution">
    <text evidence="8">The sequence shown here is derived from an EMBL/GenBank/DDBJ whole genome shotgun (WGS) entry which is preliminary data.</text>
</comment>
<comment type="similarity">
    <text evidence="7">Belongs to the adenylate kinase family. AK6 subfamily.</text>
</comment>
<proteinExistence type="inferred from homology"/>
<keyword evidence="3 7" id="KW-0808">Transferase</keyword>
<dbReference type="GO" id="GO:0005524">
    <property type="term" value="F:ATP binding"/>
    <property type="evidence" value="ECO:0007669"/>
    <property type="project" value="UniProtKB-UniRule"/>
</dbReference>